<accession>A0A9W9ZQ72</accession>
<gene>
    <name evidence="1" type="ORF">OS493_012251</name>
</gene>
<proteinExistence type="predicted"/>
<organism evidence="1 2">
    <name type="scientific">Desmophyllum pertusum</name>
    <dbReference type="NCBI Taxonomy" id="174260"/>
    <lineage>
        <taxon>Eukaryota</taxon>
        <taxon>Metazoa</taxon>
        <taxon>Cnidaria</taxon>
        <taxon>Anthozoa</taxon>
        <taxon>Hexacorallia</taxon>
        <taxon>Scleractinia</taxon>
        <taxon>Caryophylliina</taxon>
        <taxon>Caryophylliidae</taxon>
        <taxon>Desmophyllum</taxon>
    </lineage>
</organism>
<dbReference type="AlphaFoldDB" id="A0A9W9ZQ72"/>
<dbReference type="EMBL" id="MU825878">
    <property type="protein sequence ID" value="KAJ7385923.1"/>
    <property type="molecule type" value="Genomic_DNA"/>
</dbReference>
<evidence type="ECO:0000313" key="1">
    <source>
        <dbReference type="EMBL" id="KAJ7385923.1"/>
    </source>
</evidence>
<keyword evidence="2" id="KW-1185">Reference proteome</keyword>
<dbReference type="OrthoDB" id="5988397at2759"/>
<reference evidence="1" key="1">
    <citation type="submission" date="2023-01" db="EMBL/GenBank/DDBJ databases">
        <title>Genome assembly of the deep-sea coral Lophelia pertusa.</title>
        <authorList>
            <person name="Herrera S."/>
            <person name="Cordes E."/>
        </authorList>
    </citation>
    <scope>NUCLEOTIDE SEQUENCE</scope>
    <source>
        <strain evidence="1">USNM1676648</strain>
        <tissue evidence="1">Polyp</tissue>
    </source>
</reference>
<sequence length="255" mass="28507">MSVFPPQSSLTFVLVDCTGINDGELSVFTLRCLTEKDQKIAFLPYFQIKRNQDVQLAQALAEDKDYTAKAKKLKRLDAKKSNAMSISEHLVKSRQLTPTSLNADGDIACPSRSARRRRSETIQAAKLLHGATSDNMTPAYEGLLTALTSLFLFAFLSEIGKLVKSCPRLTDKVISKIVKEQMKCFENSQENFVRSVNTLYKGDIASKQKYNAVRSSLAMCLDETSAGVCRKHINLMKNIPVPRLLTNKNLLKRIN</sequence>
<name>A0A9W9ZQ72_9CNID</name>
<dbReference type="Proteomes" id="UP001163046">
    <property type="component" value="Unassembled WGS sequence"/>
</dbReference>
<comment type="caution">
    <text evidence="1">The sequence shown here is derived from an EMBL/GenBank/DDBJ whole genome shotgun (WGS) entry which is preliminary data.</text>
</comment>
<evidence type="ECO:0000313" key="2">
    <source>
        <dbReference type="Proteomes" id="UP001163046"/>
    </source>
</evidence>
<protein>
    <submittedName>
        <fullName evidence="1">Uncharacterized protein</fullName>
    </submittedName>
</protein>